<dbReference type="Gene3D" id="3.20.20.80">
    <property type="entry name" value="Glycosidases"/>
    <property type="match status" value="1"/>
</dbReference>
<evidence type="ECO:0000259" key="6">
    <source>
        <dbReference type="Pfam" id="PF08491"/>
    </source>
</evidence>
<dbReference type="Pfam" id="PF00150">
    <property type="entry name" value="Cellulase"/>
    <property type="match status" value="1"/>
</dbReference>
<evidence type="ECO:0008006" key="9">
    <source>
        <dbReference type="Google" id="ProtNLM"/>
    </source>
</evidence>
<dbReference type="PANTHER" id="PTHR31308:SF6">
    <property type="entry name" value="GLYCOSIDE HYDROLASE FAMILY 5 C-TERMINAL DOMAIN-CONTAINING PROTEIN"/>
    <property type="match status" value="1"/>
</dbReference>
<sequence length="251" mass="28680">MPRRTHAAAERHQPRCIRESPVGEPSYILDGFWEDAEGEGKTFLGRPLNLEDGSADVHLARLRGWGFNVLRYPITWESLEHAGPGEYDHAFMDYTIRVLRKCKEYGFKVFIDPHQDIWSTNYGRLASTVNILSVALYDLFGADDECLEVLRTGCFKYFERGGDCVRGPVLLLSAIAPDPVVLAKHFFAVAFYSLWVMFTHPRPVYAPGADKPTYVAPRLDQYPLLVIKAFRVFWTACVVFGPLMWTEIRWA</sequence>
<proteinExistence type="inferred from homology"/>
<dbReference type="InterPro" id="IPR001547">
    <property type="entry name" value="Glyco_hydro_5"/>
</dbReference>
<name>A0A4Y9ZKP7_9AGAM</name>
<dbReference type="AlphaFoldDB" id="A0A4Y9ZKP7"/>
<dbReference type="SUPFAM" id="SSF51445">
    <property type="entry name" value="(Trans)glycosidases"/>
    <property type="match status" value="1"/>
</dbReference>
<dbReference type="PANTHER" id="PTHR31308">
    <property type="match status" value="1"/>
</dbReference>
<evidence type="ECO:0000256" key="3">
    <source>
        <dbReference type="ARBA" id="ARBA00023295"/>
    </source>
</evidence>
<feature type="domain" description="Glycoside hydrolase family 5" evidence="5">
    <location>
        <begin position="59"/>
        <end position="119"/>
    </location>
</feature>
<gene>
    <name evidence="7" type="ORF">EWM64_g9538</name>
</gene>
<comment type="similarity">
    <text evidence="1 4">Belongs to the glycosyl hydrolase 5 (cellulase A) family.</text>
</comment>
<dbReference type="Proteomes" id="UP000298061">
    <property type="component" value="Unassembled WGS sequence"/>
</dbReference>
<dbReference type="GO" id="GO:0050660">
    <property type="term" value="F:flavin adenine dinucleotide binding"/>
    <property type="evidence" value="ECO:0007669"/>
    <property type="project" value="InterPro"/>
</dbReference>
<dbReference type="GO" id="GO:0004506">
    <property type="term" value="F:squalene monooxygenase activity"/>
    <property type="evidence" value="ECO:0007669"/>
    <property type="project" value="InterPro"/>
</dbReference>
<keyword evidence="8" id="KW-1185">Reference proteome</keyword>
<dbReference type="InterPro" id="IPR017853">
    <property type="entry name" value="GH"/>
</dbReference>
<evidence type="ECO:0000256" key="2">
    <source>
        <dbReference type="ARBA" id="ARBA00022801"/>
    </source>
</evidence>
<dbReference type="STRING" id="135208.A0A4Y9ZKP7"/>
<dbReference type="EMBL" id="SFCI01002059">
    <property type="protein sequence ID" value="TFY74473.1"/>
    <property type="molecule type" value="Genomic_DNA"/>
</dbReference>
<organism evidence="7 8">
    <name type="scientific">Hericium alpestre</name>
    <dbReference type="NCBI Taxonomy" id="135208"/>
    <lineage>
        <taxon>Eukaryota</taxon>
        <taxon>Fungi</taxon>
        <taxon>Dikarya</taxon>
        <taxon>Basidiomycota</taxon>
        <taxon>Agaricomycotina</taxon>
        <taxon>Agaricomycetes</taxon>
        <taxon>Russulales</taxon>
        <taxon>Hericiaceae</taxon>
        <taxon>Hericium</taxon>
    </lineage>
</organism>
<dbReference type="InterPro" id="IPR013698">
    <property type="entry name" value="Squalene_epoxidase"/>
</dbReference>
<reference evidence="7 8" key="1">
    <citation type="submission" date="2019-02" db="EMBL/GenBank/DDBJ databases">
        <title>Genome sequencing of the rare red list fungi Hericium alpestre (H. flagellum).</title>
        <authorList>
            <person name="Buettner E."/>
            <person name="Kellner H."/>
        </authorList>
    </citation>
    <scope>NUCLEOTIDE SEQUENCE [LARGE SCALE GENOMIC DNA]</scope>
    <source>
        <strain evidence="7 8">DSM 108284</strain>
    </source>
</reference>
<comment type="caution">
    <text evidence="7">The sequence shown here is derived from an EMBL/GenBank/DDBJ whole genome shotgun (WGS) entry which is preliminary data.</text>
</comment>
<keyword evidence="2 4" id="KW-0378">Hydrolase</keyword>
<dbReference type="GO" id="GO:0050295">
    <property type="term" value="F:steryl-beta-glucosidase activity"/>
    <property type="evidence" value="ECO:0007669"/>
    <property type="project" value="TreeGrafter"/>
</dbReference>
<keyword evidence="3 4" id="KW-0326">Glycosidase</keyword>
<accession>A0A4Y9ZKP7</accession>
<dbReference type="GO" id="GO:0000272">
    <property type="term" value="P:polysaccharide catabolic process"/>
    <property type="evidence" value="ECO:0007669"/>
    <property type="project" value="InterPro"/>
</dbReference>
<dbReference type="GO" id="GO:1904462">
    <property type="term" value="P:ergosteryl 3-beta-D-glucoside catabolic process"/>
    <property type="evidence" value="ECO:0007669"/>
    <property type="project" value="TreeGrafter"/>
</dbReference>
<evidence type="ECO:0000313" key="8">
    <source>
        <dbReference type="Proteomes" id="UP000298061"/>
    </source>
</evidence>
<evidence type="ECO:0000313" key="7">
    <source>
        <dbReference type="EMBL" id="TFY74473.1"/>
    </source>
</evidence>
<feature type="domain" description="Squalene epoxidase" evidence="6">
    <location>
        <begin position="124"/>
        <end position="200"/>
    </location>
</feature>
<evidence type="ECO:0000259" key="5">
    <source>
        <dbReference type="Pfam" id="PF00150"/>
    </source>
</evidence>
<dbReference type="Pfam" id="PF08491">
    <property type="entry name" value="SE"/>
    <property type="match status" value="1"/>
</dbReference>
<evidence type="ECO:0000256" key="1">
    <source>
        <dbReference type="ARBA" id="ARBA00005641"/>
    </source>
</evidence>
<dbReference type="OrthoDB" id="1678617at2759"/>
<protein>
    <recommendedName>
        <fullName evidence="9">Glycoside hydrolase family 5 domain-containing protein</fullName>
    </recommendedName>
</protein>
<evidence type="ECO:0000256" key="4">
    <source>
        <dbReference type="RuleBase" id="RU361153"/>
    </source>
</evidence>
<dbReference type="InterPro" id="IPR052066">
    <property type="entry name" value="Glycosphingolipid_Hydrolases"/>
</dbReference>
<dbReference type="GO" id="GO:0016020">
    <property type="term" value="C:membrane"/>
    <property type="evidence" value="ECO:0007669"/>
    <property type="project" value="InterPro"/>
</dbReference>